<dbReference type="EMBL" id="AZSI01000003">
    <property type="protein sequence ID" value="KEY63667.1"/>
    <property type="molecule type" value="Genomic_DNA"/>
</dbReference>
<accession>A0A084AED8</accession>
<dbReference type="Gene3D" id="3.30.1820.10">
    <property type="entry name" value="Lp2179-like"/>
    <property type="match status" value="1"/>
</dbReference>
<comment type="caution">
    <text evidence="1">The sequence shown here is derived from an EMBL/GenBank/DDBJ whole genome shotgun (WGS) entry which is preliminary data.</text>
</comment>
<dbReference type="RefSeq" id="WP_011835765.1">
    <property type="nucleotide sequence ID" value="NZ_AZSI01000003.1"/>
</dbReference>
<evidence type="ECO:0000313" key="2">
    <source>
        <dbReference type="Proteomes" id="UP000028401"/>
    </source>
</evidence>
<evidence type="ECO:0008006" key="3">
    <source>
        <dbReference type="Google" id="ProtNLM"/>
    </source>
</evidence>
<dbReference type="InterPro" id="IPR014965">
    <property type="entry name" value="Amino_acid_metab_prot_put"/>
</dbReference>
<protein>
    <recommendedName>
        <fullName evidence="3">Cysteine desulfurase</fullName>
    </recommendedName>
</protein>
<dbReference type="Pfam" id="PF08866">
    <property type="entry name" value="DUF1831"/>
    <property type="match status" value="1"/>
</dbReference>
<sequence>MAFITEKHLEGSKYVYQLAPTVKKFTLKDTTFIQTKIGNFEFKRLLEEVPNSNEGFLLKIIVNPDLSGFKLSVTDKSGLRNVDIFKNANEMIQNKFYFQMDALVDRGVFTKSEI</sequence>
<dbReference type="PATRIC" id="fig|1415168.3.peg.124"/>
<proteinExistence type="predicted"/>
<reference evidence="1 2" key="1">
    <citation type="submission" date="2014-06" db="EMBL/GenBank/DDBJ databases">
        <title>Draft genome sequence of the putrescine producing strain Lactococcus lactis subsp cremoris GE214.</title>
        <authorList>
            <person name="Ladero V."/>
            <person name="Linares D.M."/>
            <person name="del Rio B."/>
            <person name="Mayo B."/>
            <person name="Martin M.C."/>
            <person name="Fernandez M."/>
            <person name="Alvarez M.A."/>
        </authorList>
    </citation>
    <scope>NUCLEOTIDE SEQUENCE [LARGE SCALE GENOMIC DNA]</scope>
    <source>
        <strain evidence="1 2">GE214</strain>
    </source>
</reference>
<gene>
    <name evidence="1" type="ORF">U725_00115</name>
</gene>
<dbReference type="SUPFAM" id="SSF160800">
    <property type="entry name" value="Lp2179-like"/>
    <property type="match status" value="1"/>
</dbReference>
<dbReference type="AlphaFoldDB" id="A0A084AED8"/>
<organism evidence="1 2">
    <name type="scientific">Lactococcus cremoris subsp. cremoris GE214</name>
    <dbReference type="NCBI Taxonomy" id="1415168"/>
    <lineage>
        <taxon>Bacteria</taxon>
        <taxon>Bacillati</taxon>
        <taxon>Bacillota</taxon>
        <taxon>Bacilli</taxon>
        <taxon>Lactobacillales</taxon>
        <taxon>Streptococcaceae</taxon>
        <taxon>Lactococcus</taxon>
        <taxon>Lactococcus cremoris subsp. cremoris</taxon>
    </lineage>
</organism>
<dbReference type="InterPro" id="IPR035942">
    <property type="entry name" value="Lp2179-like_sf"/>
</dbReference>
<name>A0A084AED8_LACLC</name>
<evidence type="ECO:0000313" key="1">
    <source>
        <dbReference type="EMBL" id="KEY63667.1"/>
    </source>
</evidence>
<dbReference type="Proteomes" id="UP000028401">
    <property type="component" value="Unassembled WGS sequence"/>
</dbReference>
<dbReference type="GeneID" id="61110190"/>
<dbReference type="SMR" id="A0A084AED8"/>